<gene>
    <name evidence="2" type="ORF">10.t00027</name>
</gene>
<feature type="compositionally biased region" description="Basic and acidic residues" evidence="1">
    <location>
        <begin position="243"/>
        <end position="252"/>
    </location>
</feature>
<dbReference type="AlphaFoldDB" id="Q2XNY8"/>
<protein>
    <submittedName>
        <fullName evidence="2">Uncharacterized protein</fullName>
    </submittedName>
</protein>
<dbReference type="EMBL" id="DQ273271">
    <property type="protein sequence ID" value="ABB55284.1"/>
    <property type="molecule type" value="Genomic_DNA"/>
</dbReference>
<feature type="compositionally biased region" description="Polar residues" evidence="1">
    <location>
        <begin position="163"/>
        <end position="177"/>
    </location>
</feature>
<organism evidence="2">
    <name type="scientific">Asparagus officinalis</name>
    <name type="common">Garden asparagus</name>
    <dbReference type="NCBI Taxonomy" id="4686"/>
    <lineage>
        <taxon>Eukaryota</taxon>
        <taxon>Viridiplantae</taxon>
        <taxon>Streptophyta</taxon>
        <taxon>Embryophyta</taxon>
        <taxon>Tracheophyta</taxon>
        <taxon>Spermatophyta</taxon>
        <taxon>Magnoliopsida</taxon>
        <taxon>Liliopsida</taxon>
        <taxon>Asparagales</taxon>
        <taxon>Asparagaceae</taxon>
        <taxon>Asparagoideae</taxon>
        <taxon>Asparagus</taxon>
    </lineage>
</organism>
<proteinExistence type="predicted"/>
<sequence length="296" mass="33489">METLSSDSDNVIPEKSCPHTIGYSDCQNDELYYRAGGTNRTRKRSPREQETQCPCSKLIRAVLSQCNCIKVIPERISVFERLGTETPKPRHRRFRQRRTVVKDGEFPRVTANMTSKETSAQIDLKSFLEASRRVTRLQSGAIARGTYGRVRTRLPSEDEESDSCSAVASDNTVSSEGQPRESFMISAEEMAKMLEDALAKQKESFKFEMEMVVQTMREMHEQQIQALTNQRGEPSRRNQVVQEEEHTDRDGAHNANNPPVNAGGGNEDANEDTTNSKKNFKNVVDGQLIIFDIPIR</sequence>
<reference evidence="2" key="1">
    <citation type="submission" date="2005-10" db="EMBL/GenBank/DDBJ databases">
        <title>Comparative Sequence and Genetic Analyses of the Asparagus, Onion, and Rice Genomes Reveal Similar Structures, But No Microsynteny.</title>
        <authorList>
            <person name="Jernej J."/>
            <person name="Suzuki G."/>
            <person name="McCallum J."/>
            <person name="Cheung F."/>
            <person name="Arbogast T."/>
            <person name="Tallon L.J."/>
            <person name="Smith S."/>
            <person name="Utterback T."/>
            <person name="Havey M.J."/>
            <person name="Town C.D."/>
        </authorList>
    </citation>
    <scope>NUCLEOTIDE SEQUENCE</scope>
</reference>
<feature type="compositionally biased region" description="Polar residues" evidence="1">
    <location>
        <begin position="227"/>
        <end position="241"/>
    </location>
</feature>
<feature type="region of interest" description="Disordered" evidence="1">
    <location>
        <begin position="153"/>
        <end position="180"/>
    </location>
</feature>
<name>Q2XNY8_ASPOF</name>
<evidence type="ECO:0000256" key="1">
    <source>
        <dbReference type="SAM" id="MobiDB-lite"/>
    </source>
</evidence>
<evidence type="ECO:0000313" key="2">
    <source>
        <dbReference type="EMBL" id="ABB55284.1"/>
    </source>
</evidence>
<accession>Q2XNY8</accession>
<feature type="region of interest" description="Disordered" evidence="1">
    <location>
        <begin position="227"/>
        <end position="278"/>
    </location>
</feature>